<dbReference type="Proteomes" id="UP000005444">
    <property type="component" value="Chromosome"/>
</dbReference>
<dbReference type="Gene3D" id="3.40.50.300">
    <property type="entry name" value="P-loop containing nucleotide triphosphate hydrolases"/>
    <property type="match status" value="1"/>
</dbReference>
<evidence type="ECO:0000313" key="5">
    <source>
        <dbReference type="EMBL" id="AEV95037.1"/>
    </source>
</evidence>
<dbReference type="GO" id="GO:0016887">
    <property type="term" value="F:ATP hydrolysis activity"/>
    <property type="evidence" value="ECO:0007669"/>
    <property type="project" value="TreeGrafter"/>
</dbReference>
<organism evidence="5 6">
    <name type="scientific">Pediococcus claussenii (strain ATCC BAA-344 / DSM 14800 / JCM 18046 / KCTC 3811 / LMG 21948 / P06)</name>
    <dbReference type="NCBI Taxonomy" id="701521"/>
    <lineage>
        <taxon>Bacteria</taxon>
        <taxon>Bacillati</taxon>
        <taxon>Bacillota</taxon>
        <taxon>Bacilli</taxon>
        <taxon>Lactobacillales</taxon>
        <taxon>Lactobacillaceae</taxon>
        <taxon>Pediococcus</taxon>
    </lineage>
</organism>
<dbReference type="GO" id="GO:0005524">
    <property type="term" value="F:ATP binding"/>
    <property type="evidence" value="ECO:0007669"/>
    <property type="project" value="UniProtKB-KW"/>
</dbReference>
<dbReference type="RefSeq" id="WP_014215234.1">
    <property type="nucleotide sequence ID" value="NC_016605.1"/>
</dbReference>
<dbReference type="eggNOG" id="COG2804">
    <property type="taxonomic scope" value="Bacteria"/>
</dbReference>
<protein>
    <submittedName>
        <fullName evidence="5">Type II/IV secretion system family protein</fullName>
    </submittedName>
</protein>
<dbReference type="PANTHER" id="PTHR30258:SF2">
    <property type="entry name" value="COMG OPERON PROTEIN 1"/>
    <property type="match status" value="1"/>
</dbReference>
<dbReference type="AlphaFoldDB" id="G8PCQ2"/>
<evidence type="ECO:0000256" key="3">
    <source>
        <dbReference type="ARBA" id="ARBA00022840"/>
    </source>
</evidence>
<dbReference type="STRING" id="701521.PECL_746"/>
<comment type="similarity">
    <text evidence="1">Belongs to the GSP E family.</text>
</comment>
<proteinExistence type="inferred from homology"/>
<sequence>MELEQRMNGIIENAISSKVSDLFLMPKLDHYQVLYRCSDKYVDYEELSREDSVKLISLIKYRANMLISEHRRPQNGSMVWEGEKGKINLRVASVGDFLDREAVVIRFIYEADTISVIRNNSEWEKIKGCLYRRGMIAFAGPMGSGKTTSIYKLAKSLIPEWRVLSIEDPVEIDDDDFLQLQVNEEAGMDYSNLLKSSLRHRPDVFIIGEIRDAKTAEIAVQAALSGHLVLTTVHAQSAEGVKNRLRELGIGDSFLEQALTASVYQRLVPTITGKPRLILDVEINKKTNLNQNKWSKKIQELFENGEITKEVFEEFKFG</sequence>
<gene>
    <name evidence="5" type="ordered locus">PECL_746</name>
</gene>
<dbReference type="InterPro" id="IPR027417">
    <property type="entry name" value="P-loop_NTPase"/>
</dbReference>
<dbReference type="InterPro" id="IPR001482">
    <property type="entry name" value="T2SS/T4SS_dom"/>
</dbReference>
<evidence type="ECO:0000313" key="6">
    <source>
        <dbReference type="Proteomes" id="UP000005444"/>
    </source>
</evidence>
<dbReference type="KEGG" id="pce:PECL_746"/>
<keyword evidence="2" id="KW-0547">Nucleotide-binding</keyword>
<dbReference type="CDD" id="cd01129">
    <property type="entry name" value="PulE-GspE-like"/>
    <property type="match status" value="1"/>
</dbReference>
<feature type="domain" description="Bacterial type II secretion system protein E" evidence="4">
    <location>
        <begin position="3"/>
        <end position="277"/>
    </location>
</feature>
<keyword evidence="3" id="KW-0067">ATP-binding</keyword>
<dbReference type="Gene3D" id="3.30.450.90">
    <property type="match status" value="1"/>
</dbReference>
<dbReference type="NCBIfam" id="NF041000">
    <property type="entry name" value="ATPase_ComGA"/>
    <property type="match status" value="1"/>
</dbReference>
<evidence type="ECO:0000259" key="4">
    <source>
        <dbReference type="Pfam" id="PF00437"/>
    </source>
</evidence>
<dbReference type="HOGENOM" id="CLU_013446_3_1_9"/>
<dbReference type="SUPFAM" id="SSF52540">
    <property type="entry name" value="P-loop containing nucleoside triphosphate hydrolases"/>
    <property type="match status" value="1"/>
</dbReference>
<dbReference type="PANTHER" id="PTHR30258">
    <property type="entry name" value="TYPE II SECRETION SYSTEM PROTEIN GSPE-RELATED"/>
    <property type="match status" value="1"/>
</dbReference>
<accession>G8PCQ2</accession>
<dbReference type="EMBL" id="CP003137">
    <property type="protein sequence ID" value="AEV95037.1"/>
    <property type="molecule type" value="Genomic_DNA"/>
</dbReference>
<dbReference type="PATRIC" id="fig|701521.8.peg.715"/>
<evidence type="ECO:0000256" key="2">
    <source>
        <dbReference type="ARBA" id="ARBA00022741"/>
    </source>
</evidence>
<dbReference type="Pfam" id="PF00437">
    <property type="entry name" value="T2SSE"/>
    <property type="match status" value="1"/>
</dbReference>
<keyword evidence="6" id="KW-1185">Reference proteome</keyword>
<evidence type="ECO:0000256" key="1">
    <source>
        <dbReference type="ARBA" id="ARBA00006611"/>
    </source>
</evidence>
<name>G8PCQ2_PEDCP</name>
<reference evidence="5 6" key="1">
    <citation type="journal article" date="2012" name="J. Bacteriol.">
        <title>Complete Genome Sequence of the Beer Spoilage Organism Pediococcus claussenii ATCC BAA-344T.</title>
        <authorList>
            <person name="Pittet V."/>
            <person name="Abegunde T."/>
            <person name="Marfleet T."/>
            <person name="Haakensen M."/>
            <person name="Morrow K."/>
            <person name="Jayaprakash T."/>
            <person name="Schroeder K."/>
            <person name="Trost B."/>
            <person name="Byrns S."/>
            <person name="Bergsveinson J."/>
            <person name="Kusalik A."/>
            <person name="Ziola B."/>
        </authorList>
    </citation>
    <scope>NUCLEOTIDE SEQUENCE [LARGE SCALE GENOMIC DNA]</scope>
    <source>
        <strain evidence="5 6">ATCC BAA-344</strain>
    </source>
</reference>
<dbReference type="InterPro" id="IPR047667">
    <property type="entry name" value="ATPase_ComGA"/>
</dbReference>
<dbReference type="GO" id="GO:0005886">
    <property type="term" value="C:plasma membrane"/>
    <property type="evidence" value="ECO:0007669"/>
    <property type="project" value="TreeGrafter"/>
</dbReference>